<dbReference type="AlphaFoldDB" id="A0A4U9V8K7"/>
<dbReference type="Gene3D" id="1.20.1060.10">
    <property type="entry name" value="Taq DNA Polymerase, Chain T, domain 4"/>
    <property type="match status" value="1"/>
</dbReference>
<dbReference type="InterPro" id="IPR043502">
    <property type="entry name" value="DNA/RNA_pol_sf"/>
</dbReference>
<dbReference type="EMBL" id="CABEEZ010000104">
    <property type="protein sequence ID" value="VTR42243.1"/>
    <property type="molecule type" value="Genomic_DNA"/>
</dbReference>
<evidence type="ECO:0000313" key="2">
    <source>
        <dbReference type="EMBL" id="VTR42243.1"/>
    </source>
</evidence>
<proteinExistence type="predicted"/>
<evidence type="ECO:0000259" key="1">
    <source>
        <dbReference type="Pfam" id="PF00476"/>
    </source>
</evidence>
<dbReference type="InterPro" id="IPR001098">
    <property type="entry name" value="DNA-dir_DNA_pol_A_palm_dom"/>
</dbReference>
<dbReference type="EC" id="2.7.7.7" evidence="2"/>
<gene>
    <name evidence="2" type="primary">polA_4</name>
    <name evidence="2" type="ORF">NCTC12965_04792</name>
</gene>
<dbReference type="GO" id="GO:0006260">
    <property type="term" value="P:DNA replication"/>
    <property type="evidence" value="ECO:0007669"/>
    <property type="project" value="InterPro"/>
</dbReference>
<reference evidence="2" key="1">
    <citation type="submission" date="2019-05" db="EMBL/GenBank/DDBJ databases">
        <authorList>
            <consortium name="Pathogen Informatics"/>
        </authorList>
    </citation>
    <scope>NUCLEOTIDE SEQUENCE [LARGE SCALE GENOMIC DNA]</scope>
    <source>
        <strain evidence="2">NCTC12965</strain>
    </source>
</reference>
<dbReference type="GO" id="GO:0003887">
    <property type="term" value="F:DNA-directed DNA polymerase activity"/>
    <property type="evidence" value="ECO:0007669"/>
    <property type="project" value="UniProtKB-EC"/>
</dbReference>
<accession>A0A4U9V8K7</accession>
<feature type="domain" description="DNA-directed DNA polymerase family A palm" evidence="1">
    <location>
        <begin position="2"/>
        <end position="49"/>
    </location>
</feature>
<name>A0A4U9V8K7_SERFO</name>
<keyword evidence="2" id="KW-0808">Transferase</keyword>
<sequence>MQAHELAEEPFNLASTKQLQAILYEKQKLPVLKKTPGGAPSTNEEVLPSWRWIIRCRK</sequence>
<dbReference type="GO" id="GO:0003677">
    <property type="term" value="F:DNA binding"/>
    <property type="evidence" value="ECO:0007669"/>
    <property type="project" value="InterPro"/>
</dbReference>
<organism evidence="2">
    <name type="scientific">Serratia fonticola</name>
    <dbReference type="NCBI Taxonomy" id="47917"/>
    <lineage>
        <taxon>Bacteria</taxon>
        <taxon>Pseudomonadati</taxon>
        <taxon>Pseudomonadota</taxon>
        <taxon>Gammaproteobacteria</taxon>
        <taxon>Enterobacterales</taxon>
        <taxon>Yersiniaceae</taxon>
        <taxon>Serratia</taxon>
    </lineage>
</organism>
<keyword evidence="2" id="KW-0548">Nucleotidyltransferase</keyword>
<dbReference type="SUPFAM" id="SSF56672">
    <property type="entry name" value="DNA/RNA polymerases"/>
    <property type="match status" value="1"/>
</dbReference>
<protein>
    <submittedName>
        <fullName evidence="2">DNA polymerase I</fullName>
        <ecNumber evidence="2">2.7.7.7</ecNumber>
    </submittedName>
</protein>
<dbReference type="Pfam" id="PF00476">
    <property type="entry name" value="DNA_pol_A"/>
    <property type="match status" value="1"/>
</dbReference>